<accession>A0ABV6LNJ5</accession>
<proteinExistence type="predicted"/>
<dbReference type="RefSeq" id="WP_377347477.1">
    <property type="nucleotide sequence ID" value="NZ_JBHLTP010000009.1"/>
</dbReference>
<evidence type="ECO:0000313" key="1">
    <source>
        <dbReference type="EMBL" id="MFC0523976.1"/>
    </source>
</evidence>
<dbReference type="InterPro" id="IPR036294">
    <property type="entry name" value="Rbstp2229-like_sf"/>
</dbReference>
<gene>
    <name evidence="1" type="ORF">ACFFGV_10435</name>
</gene>
<evidence type="ECO:0000313" key="2">
    <source>
        <dbReference type="Proteomes" id="UP001589836"/>
    </source>
</evidence>
<organism evidence="1 2">
    <name type="scientific">Pontibacillus salicampi</name>
    <dbReference type="NCBI Taxonomy" id="1449801"/>
    <lineage>
        <taxon>Bacteria</taxon>
        <taxon>Bacillati</taxon>
        <taxon>Bacillota</taxon>
        <taxon>Bacilli</taxon>
        <taxon>Bacillales</taxon>
        <taxon>Bacillaceae</taxon>
        <taxon>Pontibacillus</taxon>
    </lineage>
</organism>
<dbReference type="Proteomes" id="UP001589836">
    <property type="component" value="Unassembled WGS sequence"/>
</dbReference>
<sequence length="136" mass="15624">MTESAYIHLVHEGTVTDTDIDHIAQLLIDYQTSSQKTGEQLKWDYVNASFPYEVEHRILQDTPYLLLRGTNEKYGYILIAVISKDNNLPFIQIALPLGSTHGDKGKAVEFSKYINKRVGGKLILFNNRIMYAYKRK</sequence>
<protein>
    <submittedName>
        <fullName evidence="1">DUF1885 family protein</fullName>
    </submittedName>
</protein>
<dbReference type="Gene3D" id="3.30.310.120">
    <property type="entry name" value="Rbstp2229 like protein"/>
    <property type="match status" value="1"/>
</dbReference>
<name>A0ABV6LNJ5_9BACI</name>
<keyword evidence="2" id="KW-1185">Reference proteome</keyword>
<dbReference type="InterPro" id="IPR015062">
    <property type="entry name" value="DUF1885"/>
</dbReference>
<comment type="caution">
    <text evidence="1">The sequence shown here is derived from an EMBL/GenBank/DDBJ whole genome shotgun (WGS) entry which is preliminary data.</text>
</comment>
<reference evidence="1 2" key="1">
    <citation type="submission" date="2024-09" db="EMBL/GenBank/DDBJ databases">
        <authorList>
            <person name="Sun Q."/>
            <person name="Mori K."/>
        </authorList>
    </citation>
    <scope>NUCLEOTIDE SEQUENCE [LARGE SCALE GENOMIC DNA]</scope>
    <source>
        <strain evidence="1 2">NCAIM B.02529</strain>
    </source>
</reference>
<dbReference type="Gene3D" id="1.20.5.850">
    <property type="entry name" value="Rbstp2229 protein"/>
    <property type="match status" value="1"/>
</dbReference>
<dbReference type="Pfam" id="PF08968">
    <property type="entry name" value="DUF1885"/>
    <property type="match status" value="1"/>
</dbReference>
<dbReference type="SUPFAM" id="SSF111171">
    <property type="entry name" value="Rbstp2229 protein"/>
    <property type="match status" value="1"/>
</dbReference>
<dbReference type="EMBL" id="JBHLTP010000009">
    <property type="protein sequence ID" value="MFC0523976.1"/>
    <property type="molecule type" value="Genomic_DNA"/>
</dbReference>